<evidence type="ECO:0000313" key="1">
    <source>
        <dbReference type="EMBL" id="SFR31437.1"/>
    </source>
</evidence>
<dbReference type="Proteomes" id="UP000199478">
    <property type="component" value="Unassembled WGS sequence"/>
</dbReference>
<dbReference type="EMBL" id="FOYP01000001">
    <property type="protein sequence ID" value="SFR31437.1"/>
    <property type="molecule type" value="Genomic_DNA"/>
</dbReference>
<dbReference type="AlphaFoldDB" id="A0A1I6FNR3"/>
<reference evidence="2" key="1">
    <citation type="submission" date="2016-10" db="EMBL/GenBank/DDBJ databases">
        <authorList>
            <person name="Varghese N."/>
            <person name="Submissions S."/>
        </authorList>
    </citation>
    <scope>NUCLEOTIDE SEQUENCE [LARGE SCALE GENOMIC DNA]</scope>
    <source>
        <strain evidence="2">DSM 26879</strain>
    </source>
</reference>
<protein>
    <recommendedName>
        <fullName evidence="3">DUF3052 domain-containing protein</fullName>
    </recommendedName>
</protein>
<gene>
    <name evidence="1" type="ORF">SAMN04488005_0041</name>
</gene>
<evidence type="ECO:0008006" key="3">
    <source>
        <dbReference type="Google" id="ProtNLM"/>
    </source>
</evidence>
<proteinExistence type="predicted"/>
<keyword evidence="2" id="KW-1185">Reference proteome</keyword>
<accession>A0A1I6FNR3</accession>
<name>A0A1I6FNR3_9RHOB</name>
<sequence length="141" mass="15282">MTATAGYSGTPLPIKLGFKPGTTVLVLDAPDNYRALLAGAEAVQFQSGICAPDQPPVAAAHVFIRDEDMIAPQARLCISHLQPGGMLWFSWAKKSSKLHSGVTEDDLRTHVLPLGWVDVKVCAIDPDWSGLKFMKRKVKPT</sequence>
<dbReference type="STRING" id="390270.SAMN04488005_0041"/>
<evidence type="ECO:0000313" key="2">
    <source>
        <dbReference type="Proteomes" id="UP000199478"/>
    </source>
</evidence>
<organism evidence="1 2">
    <name type="scientific">Yoonia tamlensis</name>
    <dbReference type="NCBI Taxonomy" id="390270"/>
    <lineage>
        <taxon>Bacteria</taxon>
        <taxon>Pseudomonadati</taxon>
        <taxon>Pseudomonadota</taxon>
        <taxon>Alphaproteobacteria</taxon>
        <taxon>Rhodobacterales</taxon>
        <taxon>Paracoccaceae</taxon>
        <taxon>Yoonia</taxon>
    </lineage>
</organism>